<name>A0A812NES7_9DINO</name>
<sequence>MDDDGLVLYAVFEEDEAELRAAHAAEGEVLRTADSRGWTPILHAAFAGKAKSLRILTALLGPSCLEARTPDGSSAAHLAATEGHVECLQALAALGADLKAADSSGWTALHAAAAAGKVESCQILKDLGLEMGHKTPEGWTPVHCAAFSGAVASLGALQDLGASLEEPDVDGEAPAHKAAAAGQDACLRELHKLGARLDSADQSGRTPAHFAAAEGEAACLKVLHELGVCLGAEDSMGETPMDKADIEEQSECIQLLQRCLDGNAMMPTAAIEAILGGTQAKAISKIFKLAEACAQKGNESLFVEEGGLLGVERELEFEPPEDASEPSLDLELDDVTALALAPLGGDFLQGFPVTLGWRKRRADELRRHGKESGSFCEKDGQAGPPAPAEPALAPVPAEQPESGPEISIADGEPPKDGRR</sequence>
<protein>
    <submittedName>
        <fullName evidence="5">Ankrd44 protein</fullName>
    </submittedName>
</protein>
<feature type="repeat" description="ANK" evidence="3">
    <location>
        <begin position="71"/>
        <end position="103"/>
    </location>
</feature>
<dbReference type="SMART" id="SM00248">
    <property type="entry name" value="ANK"/>
    <property type="match status" value="6"/>
</dbReference>
<feature type="repeat" description="ANK" evidence="3">
    <location>
        <begin position="137"/>
        <end position="169"/>
    </location>
</feature>
<dbReference type="AlphaFoldDB" id="A0A812NES7"/>
<keyword evidence="2 3" id="KW-0040">ANK repeat</keyword>
<evidence type="ECO:0000256" key="2">
    <source>
        <dbReference type="ARBA" id="ARBA00023043"/>
    </source>
</evidence>
<reference evidence="5" key="1">
    <citation type="submission" date="2021-02" db="EMBL/GenBank/DDBJ databases">
        <authorList>
            <person name="Dougan E. K."/>
            <person name="Rhodes N."/>
            <person name="Thang M."/>
            <person name="Chan C."/>
        </authorList>
    </citation>
    <scope>NUCLEOTIDE SEQUENCE</scope>
</reference>
<evidence type="ECO:0000313" key="5">
    <source>
        <dbReference type="EMBL" id="CAE7317262.1"/>
    </source>
</evidence>
<dbReference type="PANTHER" id="PTHR24201">
    <property type="entry name" value="ANK_REP_REGION DOMAIN-CONTAINING PROTEIN"/>
    <property type="match status" value="1"/>
</dbReference>
<dbReference type="Gene3D" id="1.25.40.20">
    <property type="entry name" value="Ankyrin repeat-containing domain"/>
    <property type="match status" value="2"/>
</dbReference>
<evidence type="ECO:0000256" key="1">
    <source>
        <dbReference type="ARBA" id="ARBA00022737"/>
    </source>
</evidence>
<dbReference type="InterPro" id="IPR036770">
    <property type="entry name" value="Ankyrin_rpt-contain_sf"/>
</dbReference>
<dbReference type="PROSITE" id="PS50297">
    <property type="entry name" value="ANK_REP_REGION"/>
    <property type="match status" value="2"/>
</dbReference>
<gene>
    <name evidence="5" type="primary">Ankrd44</name>
    <name evidence="5" type="ORF">SNAT2548_LOCUS16637</name>
</gene>
<dbReference type="Pfam" id="PF12796">
    <property type="entry name" value="Ank_2"/>
    <property type="match status" value="2"/>
</dbReference>
<feature type="repeat" description="ANK" evidence="3">
    <location>
        <begin position="170"/>
        <end position="202"/>
    </location>
</feature>
<feature type="region of interest" description="Disordered" evidence="4">
    <location>
        <begin position="366"/>
        <end position="419"/>
    </location>
</feature>
<evidence type="ECO:0000313" key="6">
    <source>
        <dbReference type="Proteomes" id="UP000604046"/>
    </source>
</evidence>
<evidence type="ECO:0000256" key="4">
    <source>
        <dbReference type="SAM" id="MobiDB-lite"/>
    </source>
</evidence>
<accession>A0A812NES7</accession>
<dbReference type="InterPro" id="IPR002110">
    <property type="entry name" value="Ankyrin_rpt"/>
</dbReference>
<dbReference type="InterPro" id="IPR050776">
    <property type="entry name" value="Ank_Repeat/CDKN_Inhibitor"/>
</dbReference>
<evidence type="ECO:0000256" key="3">
    <source>
        <dbReference type="PROSITE-ProRule" id="PRU00023"/>
    </source>
</evidence>
<keyword evidence="6" id="KW-1185">Reference proteome</keyword>
<dbReference type="EMBL" id="CAJNDS010002086">
    <property type="protein sequence ID" value="CAE7317262.1"/>
    <property type="molecule type" value="Genomic_DNA"/>
</dbReference>
<dbReference type="SUPFAM" id="SSF48403">
    <property type="entry name" value="Ankyrin repeat"/>
    <property type="match status" value="1"/>
</dbReference>
<dbReference type="PROSITE" id="PS50088">
    <property type="entry name" value="ANK_REPEAT"/>
    <property type="match status" value="4"/>
</dbReference>
<feature type="compositionally biased region" description="Low complexity" evidence="4">
    <location>
        <begin position="389"/>
        <end position="401"/>
    </location>
</feature>
<dbReference type="Proteomes" id="UP000604046">
    <property type="component" value="Unassembled WGS sequence"/>
</dbReference>
<organism evidence="5 6">
    <name type="scientific">Symbiodinium natans</name>
    <dbReference type="NCBI Taxonomy" id="878477"/>
    <lineage>
        <taxon>Eukaryota</taxon>
        <taxon>Sar</taxon>
        <taxon>Alveolata</taxon>
        <taxon>Dinophyceae</taxon>
        <taxon>Suessiales</taxon>
        <taxon>Symbiodiniaceae</taxon>
        <taxon>Symbiodinium</taxon>
    </lineage>
</organism>
<feature type="repeat" description="ANK" evidence="3">
    <location>
        <begin position="203"/>
        <end position="235"/>
    </location>
</feature>
<keyword evidence="1" id="KW-0677">Repeat</keyword>
<comment type="caution">
    <text evidence="5">The sequence shown here is derived from an EMBL/GenBank/DDBJ whole genome shotgun (WGS) entry which is preliminary data.</text>
</comment>
<dbReference type="OrthoDB" id="285735at2759"/>
<proteinExistence type="predicted"/>